<dbReference type="Proteomes" id="UP000037505">
    <property type="component" value="Unassembled WGS sequence"/>
</dbReference>
<reference evidence="1 2" key="1">
    <citation type="submission" date="2014-06" db="EMBL/GenBank/DDBJ databases">
        <title>The Genome of the Aflatoxigenic Filamentous Fungus Aspergillus nomius.</title>
        <authorList>
            <person name="Moore M.G."/>
            <person name="Shannon B.M."/>
            <person name="Brian M.M."/>
        </authorList>
    </citation>
    <scope>NUCLEOTIDE SEQUENCE [LARGE SCALE GENOMIC DNA]</scope>
    <source>
        <strain evidence="1 2">NRRL 13137</strain>
    </source>
</reference>
<dbReference type="EMBL" id="JNOM01000424">
    <property type="protein sequence ID" value="KNG81651.1"/>
    <property type="molecule type" value="Genomic_DNA"/>
</dbReference>
<evidence type="ECO:0000313" key="1">
    <source>
        <dbReference type="EMBL" id="KNG81651.1"/>
    </source>
</evidence>
<dbReference type="AlphaFoldDB" id="A0A0L1IQ07"/>
<comment type="caution">
    <text evidence="1">The sequence shown here is derived from an EMBL/GenBank/DDBJ whole genome shotgun (WGS) entry which is preliminary data.</text>
</comment>
<accession>A0A0L1IQ07</accession>
<organism evidence="1 2">
    <name type="scientific">Aspergillus nomiae NRRL (strain ATCC 15546 / NRRL 13137 / CBS 260.88 / M93)</name>
    <dbReference type="NCBI Taxonomy" id="1509407"/>
    <lineage>
        <taxon>Eukaryota</taxon>
        <taxon>Fungi</taxon>
        <taxon>Dikarya</taxon>
        <taxon>Ascomycota</taxon>
        <taxon>Pezizomycotina</taxon>
        <taxon>Eurotiomycetes</taxon>
        <taxon>Eurotiomycetidae</taxon>
        <taxon>Eurotiales</taxon>
        <taxon>Aspergillaceae</taxon>
        <taxon>Aspergillus</taxon>
        <taxon>Aspergillus subgen. Circumdati</taxon>
    </lineage>
</organism>
<proteinExistence type="predicted"/>
<protein>
    <submittedName>
        <fullName evidence="1">Uncharacterized protein</fullName>
    </submittedName>
</protein>
<feature type="non-terminal residue" evidence="1">
    <location>
        <position position="1"/>
    </location>
</feature>
<name>A0A0L1IQ07_ASPN3</name>
<gene>
    <name evidence="1" type="ORF">ANOM_009761</name>
</gene>
<keyword evidence="2" id="KW-1185">Reference proteome</keyword>
<evidence type="ECO:0000313" key="2">
    <source>
        <dbReference type="Proteomes" id="UP000037505"/>
    </source>
</evidence>
<sequence>LTNYDLKVYKASKQMADA</sequence>